<feature type="transmembrane region" description="Helical" evidence="1">
    <location>
        <begin position="34"/>
        <end position="51"/>
    </location>
</feature>
<proteinExistence type="predicted"/>
<keyword evidence="1" id="KW-0812">Transmembrane</keyword>
<evidence type="ECO:0000313" key="3">
    <source>
        <dbReference type="Proteomes" id="UP001631957"/>
    </source>
</evidence>
<keyword evidence="3" id="KW-1185">Reference proteome</keyword>
<reference evidence="2 3" key="1">
    <citation type="submission" date="2024-12" db="EMBL/GenBank/DDBJ databases">
        <title>Forecasting of Potato common scab and diversities of Pathogenic streptomyces spp. in china.</title>
        <authorList>
            <person name="Handique U."/>
            <person name="Wu J."/>
        </authorList>
    </citation>
    <scope>NUCLEOTIDE SEQUENCE [LARGE SCALE GENOMIC DNA]</scope>
    <source>
        <strain evidence="2 3">ZRIMU1530</strain>
    </source>
</reference>
<name>A0ABW9I769_9ACTN</name>
<evidence type="ECO:0000256" key="1">
    <source>
        <dbReference type="SAM" id="Phobius"/>
    </source>
</evidence>
<keyword evidence="1" id="KW-1133">Transmembrane helix</keyword>
<protein>
    <recommendedName>
        <fullName evidence="4">Secreted protein</fullName>
    </recommendedName>
</protein>
<comment type="caution">
    <text evidence="2">The sequence shown here is derived from an EMBL/GenBank/DDBJ whole genome shotgun (WGS) entry which is preliminary data.</text>
</comment>
<evidence type="ECO:0000313" key="2">
    <source>
        <dbReference type="EMBL" id="MFM9615821.1"/>
    </source>
</evidence>
<dbReference type="Proteomes" id="UP001631957">
    <property type="component" value="Unassembled WGS sequence"/>
</dbReference>
<dbReference type="EMBL" id="JBJVNI010000041">
    <property type="protein sequence ID" value="MFM9615821.1"/>
    <property type="molecule type" value="Genomic_DNA"/>
</dbReference>
<feature type="transmembrane region" description="Helical" evidence="1">
    <location>
        <begin position="9"/>
        <end position="28"/>
    </location>
</feature>
<dbReference type="RefSeq" id="WP_409124063.1">
    <property type="nucleotide sequence ID" value="NZ_JBJVNI010000041.1"/>
</dbReference>
<keyword evidence="1" id="KW-0472">Membrane</keyword>
<accession>A0ABW9I769</accession>
<organism evidence="2 3">
    <name type="scientific">Streptomyces niveiscabiei</name>
    <dbReference type="NCBI Taxonomy" id="164115"/>
    <lineage>
        <taxon>Bacteria</taxon>
        <taxon>Bacillati</taxon>
        <taxon>Actinomycetota</taxon>
        <taxon>Actinomycetes</taxon>
        <taxon>Kitasatosporales</taxon>
        <taxon>Streptomycetaceae</taxon>
        <taxon>Streptomyces</taxon>
    </lineage>
</organism>
<sequence length="63" mass="6875">MNEPRRNSVPFFLLGVLGFLAGLAFWAFSGRGSATVSFACSAVVFAGAWFFERIAQRDAVNQD</sequence>
<gene>
    <name evidence="2" type="ORF">ACKI18_44980</name>
</gene>
<evidence type="ECO:0008006" key="4">
    <source>
        <dbReference type="Google" id="ProtNLM"/>
    </source>
</evidence>